<protein>
    <submittedName>
        <fullName evidence="1">DUF3105 domain-containing protein</fullName>
    </submittedName>
</protein>
<proteinExistence type="predicted"/>
<comment type="caution">
    <text evidence="1">The sequence shown here is derived from an EMBL/GenBank/DDBJ whole genome shotgun (WGS) entry which is preliminary data.</text>
</comment>
<dbReference type="RefSeq" id="WP_349803988.1">
    <property type="nucleotide sequence ID" value="NZ_JBEGDP010000003.1"/>
</dbReference>
<evidence type="ECO:0000313" key="2">
    <source>
        <dbReference type="Proteomes" id="UP001482520"/>
    </source>
</evidence>
<gene>
    <name evidence="1" type="ORF">V6R90_05175</name>
</gene>
<accession>A0ABV1NVX4</accession>
<reference evidence="1 2" key="1">
    <citation type="submission" date="2024-02" db="EMBL/GenBank/DDBJ databases">
        <title>Full genome sequence of Nocardioides kribbensis.</title>
        <authorList>
            <person name="Poletto B.L."/>
            <person name="Silva G."/>
            <person name="Galante D."/>
            <person name="Campos K.R."/>
            <person name="Santos M.B.N."/>
            <person name="Sacchi C.T."/>
        </authorList>
    </citation>
    <scope>NUCLEOTIDE SEQUENCE [LARGE SCALE GENOMIC DNA]</scope>
    <source>
        <strain evidence="1 2">O4R</strain>
    </source>
</reference>
<evidence type="ECO:0000313" key="1">
    <source>
        <dbReference type="EMBL" id="MEQ7846663.1"/>
    </source>
</evidence>
<dbReference type="Proteomes" id="UP001482520">
    <property type="component" value="Unassembled WGS sequence"/>
</dbReference>
<sequence>MLALVGAVAVVAAAVVVPILVTRSEEPVEQQATLAAIEQYADLRRDHVEGSVDYPQSPPVGGPHAQEWFDCGAYDTQVPAENLVHDLEHGTVVLTYEPGLPADDVAALADVLPANGILSPWEGQAAPVVVTVWGVQLELEGADDPRLAMFLQEFGHGETAPEFGASCEGGIDPADAAGAGTPV</sequence>
<organism evidence="1 2">
    <name type="scientific">Nocardioides kribbensis</name>
    <dbReference type="NCBI Taxonomy" id="305517"/>
    <lineage>
        <taxon>Bacteria</taxon>
        <taxon>Bacillati</taxon>
        <taxon>Actinomycetota</taxon>
        <taxon>Actinomycetes</taxon>
        <taxon>Propionibacteriales</taxon>
        <taxon>Nocardioidaceae</taxon>
        <taxon>Nocardioides</taxon>
    </lineage>
</organism>
<name>A0ABV1NVX4_9ACTN</name>
<dbReference type="InterPro" id="IPR021454">
    <property type="entry name" value="DUF3105"/>
</dbReference>
<keyword evidence="2" id="KW-1185">Reference proteome</keyword>
<dbReference type="Pfam" id="PF11303">
    <property type="entry name" value="DUF3105"/>
    <property type="match status" value="1"/>
</dbReference>
<dbReference type="EMBL" id="JBEGDP010000003">
    <property type="protein sequence ID" value="MEQ7846663.1"/>
    <property type="molecule type" value="Genomic_DNA"/>
</dbReference>